<dbReference type="PANTHER" id="PTHR38340">
    <property type="entry name" value="S-LAYER PROTEIN"/>
    <property type="match status" value="1"/>
</dbReference>
<protein>
    <submittedName>
        <fullName evidence="4">Protein with type I secretion target domain and SCP-like extracellular domain</fullName>
    </submittedName>
</protein>
<gene>
    <name evidence="4" type="ORF">NIES4072_27230</name>
</gene>
<evidence type="ECO:0000256" key="3">
    <source>
        <dbReference type="SAM" id="MobiDB-lite"/>
    </source>
</evidence>
<evidence type="ECO:0000256" key="2">
    <source>
        <dbReference type="ARBA" id="ARBA00022525"/>
    </source>
</evidence>
<evidence type="ECO:0000256" key="1">
    <source>
        <dbReference type="ARBA" id="ARBA00004613"/>
    </source>
</evidence>
<dbReference type="SUPFAM" id="SSF51120">
    <property type="entry name" value="beta-Roll"/>
    <property type="match status" value="3"/>
</dbReference>
<feature type="region of interest" description="Disordered" evidence="3">
    <location>
        <begin position="1"/>
        <end position="20"/>
    </location>
</feature>
<evidence type="ECO:0000313" key="4">
    <source>
        <dbReference type="EMBL" id="GBG19056.1"/>
    </source>
</evidence>
<dbReference type="PANTHER" id="PTHR38340:SF1">
    <property type="entry name" value="S-LAYER PROTEIN"/>
    <property type="match status" value="1"/>
</dbReference>
<sequence>MATLSIEEQELEELKDPTAGTFDTSQAEIIKPVFSTLENTQLATLAQLEAGTYVAPEATPPTGGKITGLGSAFKPFSGDKIKFDISSSSIRQDDGGDADEFNDNDVREFTSSKDDNKIIIGTPNADTLYGANGDDVITSLGIDDIVSGRNGDDLISGGSGNDYLQGDGGKDIVYGDYSASGNSDLIASGNDTIFGGDGNDKLYGQDGKDLIYGDSGDDYIEGGADNDQINGDDGNDILYGDDVEGNPGVSGDDTISGNNGNDKIFGGRGNDFLEGDAGKDLIFGGQGYDSLDGGNGNDVLIGTDTDFYGQLQQGFGFGEKDTLIGGKNNDTFVLGLEKANARDGSGTDTVIYGIVLYNDGNNNVNGNQDYALIKDFGFIDDRVNRGVDKIQLAGSASQYLLGASPDSSISGTGIFFTQGQFVAELIGIVEGISLSDLSLSNSDQFIFV</sequence>
<dbReference type="RefSeq" id="WP_109008928.1">
    <property type="nucleotide sequence ID" value="NZ_BDUD01000001.1"/>
</dbReference>
<comment type="caution">
    <text evidence="4">The sequence shown here is derived from an EMBL/GenBank/DDBJ whole genome shotgun (WGS) entry which is preliminary data.</text>
</comment>
<dbReference type="OrthoDB" id="504400at2"/>
<comment type="subcellular location">
    <subcellularLocation>
        <location evidence="1">Secreted</location>
    </subcellularLocation>
</comment>
<proteinExistence type="predicted"/>
<dbReference type="AlphaFoldDB" id="A0A2R5FJW0"/>
<dbReference type="InterPro" id="IPR011049">
    <property type="entry name" value="Serralysin-like_metalloprot_C"/>
</dbReference>
<dbReference type="InterPro" id="IPR001343">
    <property type="entry name" value="Hemolysn_Ca-bd"/>
</dbReference>
<keyword evidence="2" id="KW-0964">Secreted</keyword>
<dbReference type="PROSITE" id="PS00330">
    <property type="entry name" value="HEMOLYSIN_CALCIUM"/>
    <property type="match status" value="3"/>
</dbReference>
<name>A0A2R5FJW0_NOSCO</name>
<dbReference type="InterPro" id="IPR050557">
    <property type="entry name" value="RTX_toxin/Mannuronan_C5-epim"/>
</dbReference>
<dbReference type="GO" id="GO:0005509">
    <property type="term" value="F:calcium ion binding"/>
    <property type="evidence" value="ECO:0007669"/>
    <property type="project" value="InterPro"/>
</dbReference>
<dbReference type="Pfam" id="PF00353">
    <property type="entry name" value="HemolysinCabind"/>
    <property type="match status" value="5"/>
</dbReference>
<dbReference type="Proteomes" id="UP000245124">
    <property type="component" value="Unassembled WGS sequence"/>
</dbReference>
<dbReference type="Gene3D" id="2.150.10.10">
    <property type="entry name" value="Serralysin-like metalloprotease, C-terminal"/>
    <property type="match status" value="3"/>
</dbReference>
<reference evidence="4 5" key="1">
    <citation type="submission" date="2017-06" db="EMBL/GenBank/DDBJ databases">
        <title>Genome sequencing of cyanobaciteial culture collection at National Institute for Environmental Studies (NIES).</title>
        <authorList>
            <person name="Hirose Y."/>
            <person name="Shimura Y."/>
            <person name="Fujisawa T."/>
            <person name="Nakamura Y."/>
            <person name="Kawachi M."/>
        </authorList>
    </citation>
    <scope>NUCLEOTIDE SEQUENCE [LARGE SCALE GENOMIC DNA]</scope>
    <source>
        <strain evidence="4 5">NIES-4072</strain>
    </source>
</reference>
<organism evidence="4 5">
    <name type="scientific">Nostoc commune NIES-4072</name>
    <dbReference type="NCBI Taxonomy" id="2005467"/>
    <lineage>
        <taxon>Bacteria</taxon>
        <taxon>Bacillati</taxon>
        <taxon>Cyanobacteriota</taxon>
        <taxon>Cyanophyceae</taxon>
        <taxon>Nostocales</taxon>
        <taxon>Nostocaceae</taxon>
        <taxon>Nostoc</taxon>
    </lineage>
</organism>
<dbReference type="InterPro" id="IPR018511">
    <property type="entry name" value="Hemolysin-typ_Ca-bd_CS"/>
</dbReference>
<accession>A0A2R5FJW0</accession>
<dbReference type="EMBL" id="BDUD01000001">
    <property type="protein sequence ID" value="GBG19056.1"/>
    <property type="molecule type" value="Genomic_DNA"/>
</dbReference>
<dbReference type="PRINTS" id="PR00313">
    <property type="entry name" value="CABNDNGRPT"/>
</dbReference>
<keyword evidence="5" id="KW-1185">Reference proteome</keyword>
<evidence type="ECO:0000313" key="5">
    <source>
        <dbReference type="Proteomes" id="UP000245124"/>
    </source>
</evidence>
<dbReference type="GO" id="GO:0005576">
    <property type="term" value="C:extracellular region"/>
    <property type="evidence" value="ECO:0007669"/>
    <property type="project" value="UniProtKB-SubCell"/>
</dbReference>